<dbReference type="InterPro" id="IPR016024">
    <property type="entry name" value="ARM-type_fold"/>
</dbReference>
<feature type="compositionally biased region" description="Low complexity" evidence="2">
    <location>
        <begin position="818"/>
        <end position="829"/>
    </location>
</feature>
<comment type="similarity">
    <text evidence="1">Belongs to the EFR3 family.</text>
</comment>
<dbReference type="STRING" id="264951.A0A443HQP8"/>
<dbReference type="VEuPathDB" id="FungiDB:C8Q69DRAFT_317897"/>
<organism evidence="3 4">
    <name type="scientific">Byssochlamys spectabilis</name>
    <name type="common">Paecilomyces variotii</name>
    <dbReference type="NCBI Taxonomy" id="264951"/>
    <lineage>
        <taxon>Eukaryota</taxon>
        <taxon>Fungi</taxon>
        <taxon>Dikarya</taxon>
        <taxon>Ascomycota</taxon>
        <taxon>Pezizomycotina</taxon>
        <taxon>Eurotiomycetes</taxon>
        <taxon>Eurotiomycetidae</taxon>
        <taxon>Eurotiales</taxon>
        <taxon>Thermoascaceae</taxon>
        <taxon>Paecilomyces</taxon>
    </lineage>
</organism>
<protein>
    <recommendedName>
        <fullName evidence="5">Protein efr3</fullName>
    </recommendedName>
</protein>
<accession>A0A443HQP8</accession>
<dbReference type="AlphaFoldDB" id="A0A443HQP8"/>
<dbReference type="EMBL" id="RCNU01000008">
    <property type="protein sequence ID" value="RWQ94146.1"/>
    <property type="molecule type" value="Genomic_DNA"/>
</dbReference>
<evidence type="ECO:0000256" key="1">
    <source>
        <dbReference type="ARBA" id="ARBA00010216"/>
    </source>
</evidence>
<dbReference type="GO" id="GO:0005886">
    <property type="term" value="C:plasma membrane"/>
    <property type="evidence" value="ECO:0007669"/>
    <property type="project" value="TreeGrafter"/>
</dbReference>
<dbReference type="SUPFAM" id="SSF48371">
    <property type="entry name" value="ARM repeat"/>
    <property type="match status" value="1"/>
</dbReference>
<evidence type="ECO:0000256" key="2">
    <source>
        <dbReference type="SAM" id="MobiDB-lite"/>
    </source>
</evidence>
<keyword evidence="4" id="KW-1185">Reference proteome</keyword>
<feature type="compositionally biased region" description="Basic and acidic residues" evidence="2">
    <location>
        <begin position="1009"/>
        <end position="1019"/>
    </location>
</feature>
<feature type="compositionally biased region" description="Polar residues" evidence="2">
    <location>
        <begin position="934"/>
        <end position="944"/>
    </location>
</feature>
<evidence type="ECO:0000313" key="4">
    <source>
        <dbReference type="Proteomes" id="UP000283841"/>
    </source>
</evidence>
<proteinExistence type="inferred from homology"/>
<feature type="region of interest" description="Disordered" evidence="2">
    <location>
        <begin position="804"/>
        <end position="833"/>
    </location>
</feature>
<feature type="compositionally biased region" description="Pro residues" evidence="2">
    <location>
        <begin position="1051"/>
        <end position="1060"/>
    </location>
</feature>
<dbReference type="Pfam" id="PF21072">
    <property type="entry name" value="EFR3"/>
    <property type="match status" value="1"/>
</dbReference>
<feature type="compositionally biased region" description="Polar residues" evidence="2">
    <location>
        <begin position="1070"/>
        <end position="1120"/>
    </location>
</feature>
<dbReference type="GeneID" id="39596606"/>
<dbReference type="RefSeq" id="XP_028483791.1">
    <property type="nucleotide sequence ID" value="XM_028627329.1"/>
</dbReference>
<comment type="caution">
    <text evidence="3">The sequence shown here is derived from an EMBL/GenBank/DDBJ whole genome shotgun (WGS) entry which is preliminary data.</text>
</comment>
<dbReference type="GO" id="GO:0072659">
    <property type="term" value="P:protein localization to plasma membrane"/>
    <property type="evidence" value="ECO:0007669"/>
    <property type="project" value="InterPro"/>
</dbReference>
<dbReference type="Proteomes" id="UP000283841">
    <property type="component" value="Unassembled WGS sequence"/>
</dbReference>
<evidence type="ECO:0008006" key="5">
    <source>
        <dbReference type="Google" id="ProtNLM"/>
    </source>
</evidence>
<feature type="region of interest" description="Disordered" evidence="2">
    <location>
        <begin position="230"/>
        <end position="257"/>
    </location>
</feature>
<evidence type="ECO:0000313" key="3">
    <source>
        <dbReference type="EMBL" id="RWQ94146.1"/>
    </source>
</evidence>
<reference evidence="3 4" key="1">
    <citation type="journal article" date="2018" name="Front. Microbiol.">
        <title>Genomic and genetic insights into a cosmopolitan fungus, Paecilomyces variotii (Eurotiales).</title>
        <authorList>
            <person name="Urquhart A.S."/>
            <person name="Mondo S.J."/>
            <person name="Makela M.R."/>
            <person name="Hane J.K."/>
            <person name="Wiebenga A."/>
            <person name="He G."/>
            <person name="Mihaltcheva S."/>
            <person name="Pangilinan J."/>
            <person name="Lipzen A."/>
            <person name="Barry K."/>
            <person name="de Vries R.P."/>
            <person name="Grigoriev I.V."/>
            <person name="Idnurm A."/>
        </authorList>
    </citation>
    <scope>NUCLEOTIDE SEQUENCE [LARGE SCALE GENOMIC DNA]</scope>
    <source>
        <strain evidence="3 4">CBS 101075</strain>
    </source>
</reference>
<gene>
    <name evidence="3" type="ORF">C8Q69DRAFT_317897</name>
</gene>
<dbReference type="InterPro" id="IPR049150">
    <property type="entry name" value="EFR3_HEAT-like_rpt"/>
</dbReference>
<dbReference type="PANTHER" id="PTHR47766:SF1">
    <property type="entry name" value="PROTEIN EFR3"/>
    <property type="match status" value="1"/>
</dbReference>
<dbReference type="InterPro" id="IPR039786">
    <property type="entry name" value="EFR3"/>
</dbReference>
<feature type="region of interest" description="Disordered" evidence="2">
    <location>
        <begin position="896"/>
        <end position="1212"/>
    </location>
</feature>
<dbReference type="PANTHER" id="PTHR47766">
    <property type="entry name" value="PROTEIN EFR3"/>
    <property type="match status" value="1"/>
</dbReference>
<sequence length="1212" mass="131689">MNSVRQSCRPKHQVLILKCYPRYQKGVQEVKPNSSELSYLLYYASTRRSKLQKVGAFLEKRTARDVWRSKIGNVQVTLQILTALIEKTPRDLSLYARSVLTVIETVLRSNDISMVEETIPTFDMFCRHQDIATLSAEHEYATQYHNIVRTYAAFASPDPSAHTKTPLSTPLAIRWRNAGLQAIKSVVGSEALATDGGTQLEIVVPVILSNLYSGGEDVLVSIQTKADDLEKTEREQAGRRRMSSATVQTVDTADGDPVTASGTAADADKAAEVAVRVLALRCLERIFLSGSNKGQIRIATNLVLRFIMTTNLRQNSPKEEAAVRDLDGNWATSLIELIAKWCPVQDRFIILVSAMEMLVDMPAAEDKLNQQLTLASMVDWLLKSPVNMIGLSVIDVLQGLVKSILRLLQVQTPPSSAAQKGRSEGAETVAATRSSQALSPIREALLTKLQECIGDLVTHIYYGNQVSDMIRAILTRLKPSSTLGMSAASAVEDPSEAVTTIANSTGSQEDPTTNAFFSFPAARVTALKAVKNILVVANVRNPAATAGVESRNKVGIEVWEGTEWLLRDPESDVRSAYVDAVVTWLQLETSKRDLRIKSEPKRLPRVRSRYDMSDNADRSSKRVVSAASYREKVPTTSRTNFLQLLHLAVYENSLDYGTMRSDILLLHLLLSGLIQNLGVNAVRFGLPMILRLQDDMSTSQALNSPAAKVNVGSLVYGYLWALCEYLNFDSSKIGHDVHREISKRQKLGLWLDGVKLPPLSPDHISPGTANGAGSEYPEVAGSLLPFTGVEDLVRHVENAYNEAILSSPHSPPSTPGLSSGASPSRASAAKRPDQDLLASDVKEEMLSQWSKEACLANVEKESATTLSISGSKTGTLGGRSHLYTNGVANISITGTGSHTSVHHGHTSATYSPEAAGGITDERRTSFPEGLHTPATGSSRDSTLRVNDLRRALSVTSNGNVRRSSPLRGRLDLSSSSGKSSSSESMVSGTFSTSDMGERRPSRPQSLREGSFRSEREGTETPRAYATNIGHLDHSRRDNSLPTNRYTSDGIPPVPPLPPNLAIPGGYPDSNRPSTAPSFGTRASSKGRSDTSASSHQRPSLNKQKTRSSTGLSSVAGNANYENHHQESGILPNVDDDSELTTSAEQRAEVEELLDIVLPRNGRKEDRQYNGKPLGPGPTRPLSSEVKSPVANRDSGNYSISRGTVGRIGRPPY</sequence>
<name>A0A443HQP8_BYSSP</name>
<feature type="compositionally biased region" description="Low complexity" evidence="2">
    <location>
        <begin position="962"/>
        <end position="993"/>
    </location>
</feature>